<sequence>MTGRAEQEAGPMQAPEYCKLEIFVPESHLPPLREALREAGAGHIGNYDSCLSYSRVTGCWRPLPGSSPYLGEENTLQTAPELKVEVLCPRARLEAVLAAVRLAHPYEVPVINVIALLATGLEAP</sequence>
<evidence type="ECO:0000313" key="1">
    <source>
        <dbReference type="EMBL" id="MPN05522.1"/>
    </source>
</evidence>
<dbReference type="EMBL" id="VSSQ01051422">
    <property type="protein sequence ID" value="MPN05522.1"/>
    <property type="molecule type" value="Genomic_DNA"/>
</dbReference>
<gene>
    <name evidence="1" type="ORF">SDC9_152773</name>
</gene>
<accession>A0A645EWB4</accession>
<dbReference type="InterPro" id="IPR015867">
    <property type="entry name" value="N-reg_PII/ATP_PRibTrfase_C"/>
</dbReference>
<protein>
    <submittedName>
        <fullName evidence="1">GTP cyclohydrolase 1 type 2</fullName>
    </submittedName>
</protein>
<organism evidence="1">
    <name type="scientific">bioreactor metagenome</name>
    <dbReference type="NCBI Taxonomy" id="1076179"/>
    <lineage>
        <taxon>unclassified sequences</taxon>
        <taxon>metagenomes</taxon>
        <taxon>ecological metagenomes</taxon>
    </lineage>
</organism>
<proteinExistence type="predicted"/>
<dbReference type="AlphaFoldDB" id="A0A645EWB4"/>
<name>A0A645EWB4_9ZZZZ</name>
<reference evidence="1" key="1">
    <citation type="submission" date="2019-08" db="EMBL/GenBank/DDBJ databases">
        <authorList>
            <person name="Kucharzyk K."/>
            <person name="Murdoch R.W."/>
            <person name="Higgins S."/>
            <person name="Loffler F."/>
        </authorList>
    </citation>
    <scope>NUCLEOTIDE SEQUENCE</scope>
</reference>
<comment type="caution">
    <text evidence="1">The sequence shown here is derived from an EMBL/GenBank/DDBJ whole genome shotgun (WGS) entry which is preliminary data.</text>
</comment>
<dbReference type="SUPFAM" id="SSF102705">
    <property type="entry name" value="NIF3 (NGG1p interacting factor 3)-like"/>
    <property type="match status" value="1"/>
</dbReference>
<dbReference type="GO" id="GO:0016787">
    <property type="term" value="F:hydrolase activity"/>
    <property type="evidence" value="ECO:0007669"/>
    <property type="project" value="UniProtKB-KW"/>
</dbReference>
<dbReference type="Gene3D" id="3.30.70.120">
    <property type="match status" value="1"/>
</dbReference>
<dbReference type="InterPro" id="IPR036069">
    <property type="entry name" value="DUF34/NIF3_sf"/>
</dbReference>
<dbReference type="PANTHER" id="PTHR41774:SF1">
    <property type="entry name" value="NGG1P INTERACTING FACTOR NIF3"/>
    <property type="match status" value="1"/>
</dbReference>
<dbReference type="PANTHER" id="PTHR41774">
    <property type="match status" value="1"/>
</dbReference>
<keyword evidence="1" id="KW-0378">Hydrolase</keyword>